<dbReference type="SUPFAM" id="SSF53187">
    <property type="entry name" value="Zn-dependent exopeptidases"/>
    <property type="match status" value="1"/>
</dbReference>
<reference evidence="5 6" key="1">
    <citation type="submission" date="2018-07" db="EMBL/GenBank/DDBJ databases">
        <title>Genomic Encyclopedia of Type Strains, Phase IV (KMG-IV): sequencing the most valuable type-strain genomes for metagenomic binning, comparative biology and taxonomic classification.</title>
        <authorList>
            <person name="Goeker M."/>
        </authorList>
    </citation>
    <scope>NUCLEOTIDE SEQUENCE [LARGE SCALE GENOMIC DNA]</scope>
    <source>
        <strain evidence="5 6">DSM 27696</strain>
    </source>
</reference>
<protein>
    <submittedName>
        <fullName evidence="5">Glutamate carboxypeptidase</fullName>
    </submittedName>
</protein>
<dbReference type="InterPro" id="IPR017150">
    <property type="entry name" value="Pept_M20_glutamate_carboxypep"/>
</dbReference>
<evidence type="ECO:0000256" key="1">
    <source>
        <dbReference type="ARBA" id="ARBA00022723"/>
    </source>
</evidence>
<evidence type="ECO:0000313" key="5">
    <source>
        <dbReference type="EMBL" id="RCW63738.1"/>
    </source>
</evidence>
<dbReference type="OrthoDB" id="9783294at2"/>
<evidence type="ECO:0000259" key="4">
    <source>
        <dbReference type="Pfam" id="PF07687"/>
    </source>
</evidence>
<accession>A0A368X9R1</accession>
<dbReference type="Pfam" id="PF07687">
    <property type="entry name" value="M20_dimer"/>
    <property type="match status" value="1"/>
</dbReference>
<dbReference type="RefSeq" id="WP_114354109.1">
    <property type="nucleotide sequence ID" value="NZ_QPJJ01000016.1"/>
</dbReference>
<dbReference type="Gene3D" id="3.30.70.360">
    <property type="match status" value="1"/>
</dbReference>
<keyword evidence="5" id="KW-0645">Protease</keyword>
<dbReference type="InterPro" id="IPR036264">
    <property type="entry name" value="Bact_exopeptidase_dim_dom"/>
</dbReference>
<organism evidence="5 6">
    <name type="scientific">Saliterribacillus persicus</name>
    <dbReference type="NCBI Taxonomy" id="930114"/>
    <lineage>
        <taxon>Bacteria</taxon>
        <taxon>Bacillati</taxon>
        <taxon>Bacillota</taxon>
        <taxon>Bacilli</taxon>
        <taxon>Bacillales</taxon>
        <taxon>Bacillaceae</taxon>
        <taxon>Saliterribacillus</taxon>
    </lineage>
</organism>
<keyword evidence="6" id="KW-1185">Reference proteome</keyword>
<feature type="active site" evidence="3">
    <location>
        <position position="83"/>
    </location>
</feature>
<dbReference type="PIRSF" id="PIRSF037238">
    <property type="entry name" value="Carboxypeptidase_G2"/>
    <property type="match status" value="1"/>
</dbReference>
<evidence type="ECO:0000256" key="3">
    <source>
        <dbReference type="PIRSR" id="PIRSR037238-1"/>
    </source>
</evidence>
<comment type="caution">
    <text evidence="5">The sequence shown here is derived from an EMBL/GenBank/DDBJ whole genome shotgun (WGS) entry which is preliminary data.</text>
</comment>
<keyword evidence="2" id="KW-0378">Hydrolase</keyword>
<evidence type="ECO:0000313" key="6">
    <source>
        <dbReference type="Proteomes" id="UP000252585"/>
    </source>
</evidence>
<keyword evidence="5" id="KW-0121">Carboxypeptidase</keyword>
<keyword evidence="1" id="KW-0479">Metal-binding</keyword>
<proteinExistence type="predicted"/>
<evidence type="ECO:0000256" key="2">
    <source>
        <dbReference type="ARBA" id="ARBA00022801"/>
    </source>
</evidence>
<dbReference type="InterPro" id="IPR011650">
    <property type="entry name" value="Peptidase_M20_dimer"/>
</dbReference>
<dbReference type="CDD" id="cd03885">
    <property type="entry name" value="M20_CPDG2"/>
    <property type="match status" value="1"/>
</dbReference>
<gene>
    <name evidence="5" type="ORF">DFR57_11617</name>
</gene>
<dbReference type="PANTHER" id="PTHR43808:SF9">
    <property type="entry name" value="BLL0789 PROTEIN"/>
    <property type="match status" value="1"/>
</dbReference>
<sequence length="384" mass="42154">MIDYLTNKKEDMLVLLEELVNIDSGTYDKMGVDKIGQIMRNLFEKLNFVVTPLFEDEFGDHLLLHYKDTQIKNTSIIILAHMDTVFEKDTTASRKFSIKGKRAYGPGVIDMKASLVSLYYAIKTLQKEGDDAYKDVLILLTSDEEIGSLSSRIHIEKYAVEKRFALVLEPARKDGKVVTARRGKGNYLIEVQGKAAHAGIEPEKGSSAIAELAYKIIKLHDLSDPKKGIHVNVGMIEGGSSANTVSDFASAQIDVRYQEIEQAISLEEKMEEICADTSVNGTLVSLEGEMNRPPMVKTKKSEQLLKIIKETGKEFGIEIKDTATGGGSDASFTSALGIPTIDGLGPVGGNAHREDEYLDLTSLVPRTALLAQVIGKLSIITNNK</sequence>
<dbReference type="GO" id="GO:0046872">
    <property type="term" value="F:metal ion binding"/>
    <property type="evidence" value="ECO:0007669"/>
    <property type="project" value="UniProtKB-KW"/>
</dbReference>
<dbReference type="AlphaFoldDB" id="A0A368X9R1"/>
<name>A0A368X9R1_9BACI</name>
<dbReference type="Proteomes" id="UP000252585">
    <property type="component" value="Unassembled WGS sequence"/>
</dbReference>
<dbReference type="InterPro" id="IPR050072">
    <property type="entry name" value="Peptidase_M20A"/>
</dbReference>
<feature type="domain" description="Peptidase M20 dimerisation" evidence="4">
    <location>
        <begin position="179"/>
        <end position="280"/>
    </location>
</feature>
<dbReference type="SUPFAM" id="SSF55031">
    <property type="entry name" value="Bacterial exopeptidase dimerisation domain"/>
    <property type="match status" value="1"/>
</dbReference>
<dbReference type="EMBL" id="QPJJ01000016">
    <property type="protein sequence ID" value="RCW63738.1"/>
    <property type="molecule type" value="Genomic_DNA"/>
</dbReference>
<dbReference type="Gene3D" id="3.40.630.10">
    <property type="entry name" value="Zn peptidases"/>
    <property type="match status" value="1"/>
</dbReference>
<dbReference type="PANTHER" id="PTHR43808">
    <property type="entry name" value="ACETYLORNITHINE DEACETYLASE"/>
    <property type="match status" value="1"/>
</dbReference>
<dbReference type="GO" id="GO:0004180">
    <property type="term" value="F:carboxypeptidase activity"/>
    <property type="evidence" value="ECO:0007669"/>
    <property type="project" value="UniProtKB-KW"/>
</dbReference>
<feature type="active site" description="Proton acceptor" evidence="3">
    <location>
        <position position="144"/>
    </location>
</feature>
<dbReference type="InterPro" id="IPR002933">
    <property type="entry name" value="Peptidase_M20"/>
</dbReference>
<dbReference type="Pfam" id="PF01546">
    <property type="entry name" value="Peptidase_M20"/>
    <property type="match status" value="1"/>
</dbReference>